<dbReference type="InterPro" id="IPR000222">
    <property type="entry name" value="PP2C_BS"/>
</dbReference>
<protein>
    <recommendedName>
        <fullName evidence="3">protein-serine/threonine phosphatase</fullName>
        <ecNumber evidence="3">3.1.3.16</ecNumber>
    </recommendedName>
</protein>
<evidence type="ECO:0000256" key="7">
    <source>
        <dbReference type="ARBA" id="ARBA00022912"/>
    </source>
</evidence>
<dbReference type="PROSITE" id="PS51746">
    <property type="entry name" value="PPM_2"/>
    <property type="match status" value="1"/>
</dbReference>
<evidence type="ECO:0000256" key="1">
    <source>
        <dbReference type="ARBA" id="ARBA00001936"/>
    </source>
</evidence>
<dbReference type="PROSITE" id="PS01032">
    <property type="entry name" value="PPM_1"/>
    <property type="match status" value="1"/>
</dbReference>
<evidence type="ECO:0000256" key="6">
    <source>
        <dbReference type="ARBA" id="ARBA00022842"/>
    </source>
</evidence>
<evidence type="ECO:0000259" key="11">
    <source>
        <dbReference type="PROSITE" id="PS51746"/>
    </source>
</evidence>
<proteinExistence type="inferred from homology"/>
<keyword evidence="7 9" id="KW-0904">Protein phosphatase</keyword>
<feature type="region of interest" description="Disordered" evidence="10">
    <location>
        <begin position="58"/>
        <end position="82"/>
    </location>
</feature>
<dbReference type="GO" id="GO:0046872">
    <property type="term" value="F:metal ion binding"/>
    <property type="evidence" value="ECO:0007669"/>
    <property type="project" value="UniProtKB-KW"/>
</dbReference>
<dbReference type="Pfam" id="PF00481">
    <property type="entry name" value="PP2C"/>
    <property type="match status" value="1"/>
</dbReference>
<feature type="compositionally biased region" description="Basic and acidic residues" evidence="10">
    <location>
        <begin position="73"/>
        <end position="82"/>
    </location>
</feature>
<dbReference type="OrthoDB" id="10264738at2759"/>
<dbReference type="PANTHER" id="PTHR13832">
    <property type="entry name" value="PROTEIN PHOSPHATASE 2C"/>
    <property type="match status" value="1"/>
</dbReference>
<dbReference type="STRING" id="669874.A0A1E4U178"/>
<evidence type="ECO:0000256" key="10">
    <source>
        <dbReference type="SAM" id="MobiDB-lite"/>
    </source>
</evidence>
<evidence type="ECO:0000313" key="12">
    <source>
        <dbReference type="EMBL" id="ODV97740.1"/>
    </source>
</evidence>
<keyword evidence="5 9" id="KW-0378">Hydrolase</keyword>
<sequence length="378" mass="42859">MGQLLSQPITEKHIKTFSQKHLSYSIGEMQGYRLTMEDAHCEKVAKLVVESGKGRILSGDDTVNNNNNNNNNNDHDHNDENGVRDKKEYTINIFGVFDGHGGYSTSNYINERLPEIILHSLDLEFNKSEFVEKSCLDVLSNINIPRLVVDSFLDCDYQLYKECKNSGSTAIVSIIVENRLIIGNTGDSRCVLSINGMAKTLSYDHKPNNFGEMLRIRNDGGHVALNRVNGTLALSRAFGDFSFKNEKTIPLRLRAKKNFSKTPPEEYQVTVEPEILIHDINIDQDEFLILACDGIWDCFKNQELIALIRKNLSYGKKINEIVEIVLDQCLYLANATTGVGFDNMTIIIIALHGTNETLDEWYERMKNRVLDEKFGKIL</sequence>
<keyword evidence="6" id="KW-0460">Magnesium</keyword>
<feature type="domain" description="PPM-type phosphatase" evidence="11">
    <location>
        <begin position="23"/>
        <end position="351"/>
    </location>
</feature>
<dbReference type="Proteomes" id="UP000094236">
    <property type="component" value="Unassembled WGS sequence"/>
</dbReference>
<comment type="cofactor">
    <cofactor evidence="1">
        <name>Mn(2+)</name>
        <dbReference type="ChEBI" id="CHEBI:29035"/>
    </cofactor>
</comment>
<evidence type="ECO:0000256" key="4">
    <source>
        <dbReference type="ARBA" id="ARBA00022723"/>
    </source>
</evidence>
<dbReference type="SMART" id="SM00331">
    <property type="entry name" value="PP2C_SIG"/>
    <property type="match status" value="1"/>
</dbReference>
<dbReference type="InterPro" id="IPR001932">
    <property type="entry name" value="PPM-type_phosphatase-like_dom"/>
</dbReference>
<keyword evidence="8" id="KW-0464">Manganese</keyword>
<evidence type="ECO:0000256" key="2">
    <source>
        <dbReference type="ARBA" id="ARBA00006702"/>
    </source>
</evidence>
<keyword evidence="13" id="KW-1185">Reference proteome</keyword>
<comment type="similarity">
    <text evidence="2 9">Belongs to the PP2C family.</text>
</comment>
<dbReference type="GO" id="GO:0004722">
    <property type="term" value="F:protein serine/threonine phosphatase activity"/>
    <property type="evidence" value="ECO:0007669"/>
    <property type="project" value="UniProtKB-EC"/>
</dbReference>
<dbReference type="EMBL" id="KV454011">
    <property type="protein sequence ID" value="ODV97740.1"/>
    <property type="molecule type" value="Genomic_DNA"/>
</dbReference>
<evidence type="ECO:0000256" key="9">
    <source>
        <dbReference type="RuleBase" id="RU003465"/>
    </source>
</evidence>
<dbReference type="Gene3D" id="3.60.40.10">
    <property type="entry name" value="PPM-type phosphatase domain"/>
    <property type="match status" value="1"/>
</dbReference>
<evidence type="ECO:0000256" key="3">
    <source>
        <dbReference type="ARBA" id="ARBA00013081"/>
    </source>
</evidence>
<dbReference type="InterPro" id="IPR036457">
    <property type="entry name" value="PPM-type-like_dom_sf"/>
</dbReference>
<name>A0A1E4U178_PACTA</name>
<gene>
    <name evidence="12" type="ORF">PACTADRAFT_47598</name>
</gene>
<evidence type="ECO:0000256" key="8">
    <source>
        <dbReference type="ARBA" id="ARBA00023211"/>
    </source>
</evidence>
<keyword evidence="4" id="KW-0479">Metal-binding</keyword>
<evidence type="ECO:0000313" key="13">
    <source>
        <dbReference type="Proteomes" id="UP000094236"/>
    </source>
</evidence>
<dbReference type="PANTHER" id="PTHR13832:SF803">
    <property type="entry name" value="PROTEIN PHOSPHATASE 1G"/>
    <property type="match status" value="1"/>
</dbReference>
<evidence type="ECO:0000256" key="5">
    <source>
        <dbReference type="ARBA" id="ARBA00022801"/>
    </source>
</evidence>
<dbReference type="InterPro" id="IPR015655">
    <property type="entry name" value="PP2C"/>
</dbReference>
<dbReference type="EC" id="3.1.3.16" evidence="3"/>
<accession>A0A1E4U178</accession>
<dbReference type="AlphaFoldDB" id="A0A1E4U178"/>
<dbReference type="SMART" id="SM00332">
    <property type="entry name" value="PP2Cc"/>
    <property type="match status" value="1"/>
</dbReference>
<dbReference type="CDD" id="cd00143">
    <property type="entry name" value="PP2Cc"/>
    <property type="match status" value="1"/>
</dbReference>
<dbReference type="SUPFAM" id="SSF81606">
    <property type="entry name" value="PP2C-like"/>
    <property type="match status" value="1"/>
</dbReference>
<reference evidence="13" key="1">
    <citation type="submission" date="2016-05" db="EMBL/GenBank/DDBJ databases">
        <title>Comparative genomics of biotechnologically important yeasts.</title>
        <authorList>
            <consortium name="DOE Joint Genome Institute"/>
            <person name="Riley R."/>
            <person name="Haridas S."/>
            <person name="Wolfe K.H."/>
            <person name="Lopes M.R."/>
            <person name="Hittinger C.T."/>
            <person name="Goker M."/>
            <person name="Salamov A."/>
            <person name="Wisecaver J."/>
            <person name="Long T.M."/>
            <person name="Aerts A.L."/>
            <person name="Barry K."/>
            <person name="Choi C."/>
            <person name="Clum A."/>
            <person name="Coughlan A.Y."/>
            <person name="Deshpande S."/>
            <person name="Douglass A.P."/>
            <person name="Hanson S.J."/>
            <person name="Klenk H.-P."/>
            <person name="Labutti K."/>
            <person name="Lapidus A."/>
            <person name="Lindquist E."/>
            <person name="Lipzen A."/>
            <person name="Meier-Kolthoff J.P."/>
            <person name="Ohm R.A."/>
            <person name="Otillar R.P."/>
            <person name="Pangilinan J."/>
            <person name="Peng Y."/>
            <person name="Rokas A."/>
            <person name="Rosa C.A."/>
            <person name="Scheuner C."/>
            <person name="Sibirny A.A."/>
            <person name="Slot J.C."/>
            <person name="Stielow J.B."/>
            <person name="Sun H."/>
            <person name="Kurtzman C.P."/>
            <person name="Blackwell M."/>
            <person name="Grigoriev I.V."/>
            <person name="Jeffries T.W."/>
        </authorList>
    </citation>
    <scope>NUCLEOTIDE SEQUENCE [LARGE SCALE GENOMIC DNA]</scope>
    <source>
        <strain evidence="13">NRRL Y-2460</strain>
    </source>
</reference>
<organism evidence="12 13">
    <name type="scientific">Pachysolen tannophilus NRRL Y-2460</name>
    <dbReference type="NCBI Taxonomy" id="669874"/>
    <lineage>
        <taxon>Eukaryota</taxon>
        <taxon>Fungi</taxon>
        <taxon>Dikarya</taxon>
        <taxon>Ascomycota</taxon>
        <taxon>Saccharomycotina</taxon>
        <taxon>Pichiomycetes</taxon>
        <taxon>Pachysolenaceae</taxon>
        <taxon>Pachysolen</taxon>
    </lineage>
</organism>